<proteinExistence type="predicted"/>
<evidence type="ECO:0000313" key="2">
    <source>
        <dbReference type="Proteomes" id="UP001347146"/>
    </source>
</evidence>
<organism evidence="1 2">
    <name type="scientific">Gordonia sesuvii</name>
    <dbReference type="NCBI Taxonomy" id="3116777"/>
    <lineage>
        <taxon>Bacteria</taxon>
        <taxon>Bacillati</taxon>
        <taxon>Actinomycetota</taxon>
        <taxon>Actinomycetes</taxon>
        <taxon>Mycobacteriales</taxon>
        <taxon>Gordoniaceae</taxon>
        <taxon>Gordonia</taxon>
    </lineage>
</organism>
<protein>
    <submittedName>
        <fullName evidence="1">Uncharacterized protein</fullName>
    </submittedName>
</protein>
<comment type="caution">
    <text evidence="1">The sequence shown here is derived from an EMBL/GenBank/DDBJ whole genome shotgun (WGS) entry which is preliminary data.</text>
</comment>
<dbReference type="Proteomes" id="UP001347146">
    <property type="component" value="Unassembled WGS sequence"/>
</dbReference>
<name>A0ABU7MCK0_9ACTN</name>
<gene>
    <name evidence="1" type="ORF">VZC37_10555</name>
</gene>
<dbReference type="EMBL" id="JAZDUF010000002">
    <property type="protein sequence ID" value="MEE3850775.1"/>
    <property type="molecule type" value="Genomic_DNA"/>
</dbReference>
<keyword evidence="2" id="KW-1185">Reference proteome</keyword>
<sequence length="53" mass="5771">MLEDLNKSAKKAGLHVAAAKKSGLFSVRKAKNGKLIAKNVDADEVEKLIKKHK</sequence>
<evidence type="ECO:0000313" key="1">
    <source>
        <dbReference type="EMBL" id="MEE3850775.1"/>
    </source>
</evidence>
<accession>A0ABU7MCK0</accession>
<reference evidence="1 2" key="1">
    <citation type="submission" date="2024-01" db="EMBL/GenBank/DDBJ databases">
        <title>Draft genome sequence of Gordonia sp. LSe1-13.</title>
        <authorList>
            <person name="Suphannarot A."/>
            <person name="Mingma R."/>
        </authorList>
    </citation>
    <scope>NUCLEOTIDE SEQUENCE [LARGE SCALE GENOMIC DNA]</scope>
    <source>
        <strain evidence="1 2">LSe1-13</strain>
    </source>
</reference>
<dbReference type="RefSeq" id="WP_330432401.1">
    <property type="nucleotide sequence ID" value="NZ_JAZDUF010000002.1"/>
</dbReference>